<dbReference type="GO" id="GO:0016779">
    <property type="term" value="F:nucleotidyltransferase activity"/>
    <property type="evidence" value="ECO:0007669"/>
    <property type="project" value="UniProtKB-UniRule"/>
</dbReference>
<dbReference type="GO" id="GO:0005829">
    <property type="term" value="C:cytosol"/>
    <property type="evidence" value="ECO:0007669"/>
    <property type="project" value="TreeGrafter"/>
</dbReference>
<dbReference type="InterPro" id="IPR014729">
    <property type="entry name" value="Rossmann-like_a/b/a_fold"/>
</dbReference>
<dbReference type="HAMAP" id="MF_03054">
    <property type="entry name" value="CTU2"/>
    <property type="match status" value="1"/>
</dbReference>
<reference evidence="5" key="1">
    <citation type="submission" date="2021-03" db="EMBL/GenBank/DDBJ databases">
        <title>Revisited historic fungal species revealed as producer of novel bioactive compounds through whole genome sequencing and comparative genomics.</title>
        <authorList>
            <person name="Vignolle G.A."/>
            <person name="Hochenegger N."/>
            <person name="Mach R.L."/>
            <person name="Mach-Aigner A.R."/>
            <person name="Javad Rahimi M."/>
            <person name="Salim K.A."/>
            <person name="Chan C.M."/>
            <person name="Lim L.B.L."/>
            <person name="Cai F."/>
            <person name="Druzhinina I.S."/>
            <person name="U'Ren J.M."/>
            <person name="Derntl C."/>
        </authorList>
    </citation>
    <scope>NUCLEOTIDE SEQUENCE</scope>
    <source>
        <strain evidence="5">TUCIM 5799</strain>
    </source>
</reference>
<evidence type="ECO:0000256" key="4">
    <source>
        <dbReference type="SAM" id="MobiDB-lite"/>
    </source>
</evidence>
<dbReference type="PANTHER" id="PTHR20882">
    <property type="entry name" value="CYTOPLASMIC TRNA 2-THIOLATION PROTEIN 2"/>
    <property type="match status" value="1"/>
</dbReference>
<comment type="caution">
    <text evidence="5">The sequence shown here is derived from an EMBL/GenBank/DDBJ whole genome shotgun (WGS) entry which is preliminary data.</text>
</comment>
<feature type="compositionally biased region" description="Basic and acidic residues" evidence="4">
    <location>
        <begin position="275"/>
        <end position="291"/>
    </location>
</feature>
<dbReference type="Proteomes" id="UP000829685">
    <property type="component" value="Unassembled WGS sequence"/>
</dbReference>
<dbReference type="GO" id="GO:0000049">
    <property type="term" value="F:tRNA binding"/>
    <property type="evidence" value="ECO:0007669"/>
    <property type="project" value="InterPro"/>
</dbReference>
<dbReference type="Gene3D" id="3.40.50.620">
    <property type="entry name" value="HUPs"/>
    <property type="match status" value="1"/>
</dbReference>
<sequence>MAEDAAALCVRCKTEPAAHDLRTENVCSKCFTPFISAKTIKRIEQLQRSTRAFGRPAADAQRYLVALRPGGVSSTALLSVLWDNVRQQRARGQRVKFDVVVAVVDTDLSVEADDVERDDAGSGIVEEGGEDGQATRRRSETEVLLDAYRARFPDVKFTRIPLADALTLDTVSWAALPRGSSESSPVPSAPARRLAGLLARLPSTTSRADVVRLLTRHLLVRAAGRARCDVLLLGYNTTSLAALTLAETAKGRGFGVPWAVQDGEISLPSWTGDGDDTRNEADNDDTKENGETHSSSSSSIPVYHPLRELFRKELVTYTGLTDPPLTPLLPSLAGSSSSSARAVVSHKDLSIDDVMTRYFGEVEASYPSVVANVVRTTGKLERRAATTATAGESGSSCGLCGMGLDEAGDERWRGELGEPAAARSGDGGGGQAGNDDDDDGRKRLCYGCERSVYG</sequence>
<comment type="pathway">
    <text evidence="3">tRNA modification; 5-methoxycarbonylmethyl-2-thiouridine-tRNA biosynthesis.</text>
</comment>
<dbReference type="AlphaFoldDB" id="A0A9P9WKJ2"/>
<feature type="region of interest" description="Disordered" evidence="4">
    <location>
        <begin position="412"/>
        <end position="440"/>
    </location>
</feature>
<protein>
    <recommendedName>
        <fullName evidence="3">Cytoplasmic tRNA 2-thiolation protein 2</fullName>
    </recommendedName>
</protein>
<dbReference type="PANTHER" id="PTHR20882:SF14">
    <property type="entry name" value="CYTOPLASMIC TRNA 2-THIOLATION PROTEIN 2"/>
    <property type="match status" value="1"/>
</dbReference>
<keyword evidence="1 3" id="KW-0963">Cytoplasm</keyword>
<evidence type="ECO:0000256" key="2">
    <source>
        <dbReference type="ARBA" id="ARBA00022694"/>
    </source>
</evidence>
<keyword evidence="2 3" id="KW-0819">tRNA processing</keyword>
<evidence type="ECO:0000313" key="5">
    <source>
        <dbReference type="EMBL" id="KAI1868307.1"/>
    </source>
</evidence>
<dbReference type="GO" id="GO:0032447">
    <property type="term" value="P:protein urmylation"/>
    <property type="evidence" value="ECO:0007669"/>
    <property type="project" value="UniProtKB-UniRule"/>
</dbReference>
<dbReference type="Pfam" id="PF10288">
    <property type="entry name" value="CTU2"/>
    <property type="match status" value="1"/>
</dbReference>
<evidence type="ECO:0000256" key="1">
    <source>
        <dbReference type="ARBA" id="ARBA00022490"/>
    </source>
</evidence>
<keyword evidence="6" id="KW-1185">Reference proteome</keyword>
<comment type="similarity">
    <text evidence="3">Belongs to the CTU2/NCS2 family.</text>
</comment>
<gene>
    <name evidence="3" type="primary">NCS2</name>
    <name evidence="3" type="synonym">CTU2</name>
    <name evidence="5" type="ORF">JX265_007130</name>
</gene>
<dbReference type="InterPro" id="IPR019407">
    <property type="entry name" value="CTU2"/>
</dbReference>
<organism evidence="5 6">
    <name type="scientific">Neoarthrinium moseri</name>
    <dbReference type="NCBI Taxonomy" id="1658444"/>
    <lineage>
        <taxon>Eukaryota</taxon>
        <taxon>Fungi</taxon>
        <taxon>Dikarya</taxon>
        <taxon>Ascomycota</taxon>
        <taxon>Pezizomycotina</taxon>
        <taxon>Sordariomycetes</taxon>
        <taxon>Xylariomycetidae</taxon>
        <taxon>Amphisphaeriales</taxon>
        <taxon>Apiosporaceae</taxon>
        <taxon>Neoarthrinium</taxon>
    </lineage>
</organism>
<evidence type="ECO:0000256" key="3">
    <source>
        <dbReference type="HAMAP-Rule" id="MF_03054"/>
    </source>
</evidence>
<proteinExistence type="inferred from homology"/>
<dbReference type="GO" id="GO:0016783">
    <property type="term" value="F:sulfurtransferase activity"/>
    <property type="evidence" value="ECO:0007669"/>
    <property type="project" value="TreeGrafter"/>
</dbReference>
<dbReference type="EMBL" id="JAFIMR010000017">
    <property type="protein sequence ID" value="KAI1868307.1"/>
    <property type="molecule type" value="Genomic_DNA"/>
</dbReference>
<evidence type="ECO:0000313" key="6">
    <source>
        <dbReference type="Proteomes" id="UP000829685"/>
    </source>
</evidence>
<name>A0A9P9WKJ2_9PEZI</name>
<comment type="subcellular location">
    <subcellularLocation>
        <location evidence="3">Cytoplasm</location>
    </subcellularLocation>
</comment>
<comment type="function">
    <text evidence="3">Plays a central role in 2-thiolation of mcm(5)S(2)U at tRNA wobble positions of tRNA(Lys), tRNA(Glu) and tRNA(Gln). May act by forming a heterodimer with NCS6 that ligates sulfur from thiocarboxylated URM1 onto the uridine of tRNAs at wobble position. Prior mcm(5) tRNA modification by the elongator complex is required for 2-thiolation. May also be involved in protein urmylation.</text>
</comment>
<accession>A0A9P9WKJ2</accession>
<dbReference type="GO" id="GO:0002143">
    <property type="term" value="P:tRNA wobble position uridine thiolation"/>
    <property type="evidence" value="ECO:0007669"/>
    <property type="project" value="TreeGrafter"/>
</dbReference>
<feature type="region of interest" description="Disordered" evidence="4">
    <location>
        <begin position="265"/>
        <end position="300"/>
    </location>
</feature>